<dbReference type="EMBL" id="UINC01231228">
    <property type="protein sequence ID" value="SVE63675.1"/>
    <property type="molecule type" value="Genomic_DNA"/>
</dbReference>
<gene>
    <name evidence="3" type="ORF">METZ01_LOCUS516529</name>
</gene>
<feature type="transmembrane region" description="Helical" evidence="2">
    <location>
        <begin position="48"/>
        <end position="66"/>
    </location>
</feature>
<evidence type="ECO:0000313" key="3">
    <source>
        <dbReference type="EMBL" id="SVE63675.1"/>
    </source>
</evidence>
<evidence type="ECO:0000256" key="1">
    <source>
        <dbReference type="SAM" id="MobiDB-lite"/>
    </source>
</evidence>
<protein>
    <submittedName>
        <fullName evidence="3">Uncharacterized protein</fullName>
    </submittedName>
</protein>
<accession>A0A383F5M0</accession>
<keyword evidence="2" id="KW-0472">Membrane</keyword>
<reference evidence="3" key="1">
    <citation type="submission" date="2018-05" db="EMBL/GenBank/DDBJ databases">
        <authorList>
            <person name="Lanie J.A."/>
            <person name="Ng W.-L."/>
            <person name="Kazmierczak K.M."/>
            <person name="Andrzejewski T.M."/>
            <person name="Davidsen T.M."/>
            <person name="Wayne K.J."/>
            <person name="Tettelin H."/>
            <person name="Glass J.I."/>
            <person name="Rusch D."/>
            <person name="Podicherti R."/>
            <person name="Tsui H.-C.T."/>
            <person name="Winkler M.E."/>
        </authorList>
    </citation>
    <scope>NUCLEOTIDE SEQUENCE</scope>
</reference>
<keyword evidence="2" id="KW-0812">Transmembrane</keyword>
<dbReference type="AlphaFoldDB" id="A0A383F5M0"/>
<feature type="transmembrane region" description="Helical" evidence="2">
    <location>
        <begin position="72"/>
        <end position="92"/>
    </location>
</feature>
<keyword evidence="2" id="KW-1133">Transmembrane helix</keyword>
<name>A0A383F5M0_9ZZZZ</name>
<proteinExistence type="predicted"/>
<sequence length="106" mass="11999">MAIRDNKPDVQETEEPEKRRISEEQKIQAVRDSVARSRFRDPWASYPLWFRKGLGVVISILILLVFGGVGVFLFGDAGICLGLLGMFIGLWLPPHLHEYDKKADSS</sequence>
<organism evidence="3">
    <name type="scientific">marine metagenome</name>
    <dbReference type="NCBI Taxonomy" id="408172"/>
    <lineage>
        <taxon>unclassified sequences</taxon>
        <taxon>metagenomes</taxon>
        <taxon>ecological metagenomes</taxon>
    </lineage>
</organism>
<evidence type="ECO:0000256" key="2">
    <source>
        <dbReference type="SAM" id="Phobius"/>
    </source>
</evidence>
<feature type="region of interest" description="Disordered" evidence="1">
    <location>
        <begin position="1"/>
        <end position="25"/>
    </location>
</feature>